<evidence type="ECO:0000313" key="5">
    <source>
        <dbReference type="Proteomes" id="UP000243884"/>
    </source>
</evidence>
<dbReference type="STRING" id="371602.SAMN04487984_0439"/>
<dbReference type="Pfam" id="PF01553">
    <property type="entry name" value="Acyltransferase"/>
    <property type="match status" value="1"/>
</dbReference>
<reference evidence="5" key="1">
    <citation type="submission" date="2017-04" db="EMBL/GenBank/DDBJ databases">
        <authorList>
            <person name="Varghese N."/>
            <person name="Submissions S."/>
        </authorList>
    </citation>
    <scope>NUCLEOTIDE SEQUENCE [LARGE SCALE GENOMIC DNA]</scope>
    <source>
        <strain evidence="5">DSM 21500</strain>
    </source>
</reference>
<dbReference type="GO" id="GO:0006654">
    <property type="term" value="P:phosphatidic acid biosynthetic process"/>
    <property type="evidence" value="ECO:0007669"/>
    <property type="project" value="TreeGrafter"/>
</dbReference>
<evidence type="ECO:0000259" key="3">
    <source>
        <dbReference type="SMART" id="SM00563"/>
    </source>
</evidence>
<evidence type="ECO:0000256" key="1">
    <source>
        <dbReference type="ARBA" id="ARBA00022679"/>
    </source>
</evidence>
<dbReference type="EMBL" id="FWXK01000002">
    <property type="protein sequence ID" value="SMC32075.1"/>
    <property type="molecule type" value="Genomic_DNA"/>
</dbReference>
<dbReference type="SUPFAM" id="SSF69593">
    <property type="entry name" value="Glycerol-3-phosphate (1)-acyltransferase"/>
    <property type="match status" value="1"/>
</dbReference>
<keyword evidence="1 4" id="KW-0808">Transferase</keyword>
<dbReference type="SMART" id="SM00563">
    <property type="entry name" value="PlsC"/>
    <property type="match status" value="1"/>
</dbReference>
<sequence length="220" mass="24854">MLYKFLLWIIRGLIRIVNGKGHFEYHEDYNPDATYVVVAPHRSLLDPIIIAKALYPKQVAYIGKKELFSNKFMSWVFNSVNVIPVDRDKPGVSTIKNAVRVLKDGDKHVGIFPTGSRFSDEIKPGSGKIAKMGNVDLLPVTYQGPIKISGLFSHKKANRVKCRVGKPIALPDGKRLTKDDMKIVSQEIAESFAENDAQLDPEYTYDVEKMRAEYEARKAK</sequence>
<name>A0A1W1Y7G6_9LACT</name>
<evidence type="ECO:0000256" key="2">
    <source>
        <dbReference type="ARBA" id="ARBA00023315"/>
    </source>
</evidence>
<protein>
    <submittedName>
        <fullName evidence="4">1-acyl-sn-glycerol-3-phosphate acyltransferase</fullName>
    </submittedName>
</protein>
<dbReference type="PANTHER" id="PTHR10434:SF40">
    <property type="entry name" value="1-ACYL-SN-GLYCEROL-3-PHOSPHATE ACYLTRANSFERASE"/>
    <property type="match status" value="1"/>
</dbReference>
<evidence type="ECO:0000313" key="4">
    <source>
        <dbReference type="EMBL" id="SMC32075.1"/>
    </source>
</evidence>
<dbReference type="GO" id="GO:0003841">
    <property type="term" value="F:1-acylglycerol-3-phosphate O-acyltransferase activity"/>
    <property type="evidence" value="ECO:0007669"/>
    <property type="project" value="TreeGrafter"/>
</dbReference>
<dbReference type="RefSeq" id="WP_084098081.1">
    <property type="nucleotide sequence ID" value="NZ_FWXK01000002.1"/>
</dbReference>
<dbReference type="Proteomes" id="UP000243884">
    <property type="component" value="Unassembled WGS sequence"/>
</dbReference>
<feature type="domain" description="Phospholipid/glycerol acyltransferase" evidence="3">
    <location>
        <begin position="35"/>
        <end position="145"/>
    </location>
</feature>
<organism evidence="4 5">
    <name type="scientific">Aerococcus suis</name>
    <dbReference type="NCBI Taxonomy" id="371602"/>
    <lineage>
        <taxon>Bacteria</taxon>
        <taxon>Bacillati</taxon>
        <taxon>Bacillota</taxon>
        <taxon>Bacilli</taxon>
        <taxon>Lactobacillales</taxon>
        <taxon>Aerococcaceae</taxon>
        <taxon>Aerococcus</taxon>
    </lineage>
</organism>
<keyword evidence="5" id="KW-1185">Reference proteome</keyword>
<dbReference type="CDD" id="cd07989">
    <property type="entry name" value="LPLAT_AGPAT-like"/>
    <property type="match status" value="1"/>
</dbReference>
<gene>
    <name evidence="4" type="ORF">SAMN04487984_0439</name>
</gene>
<proteinExistence type="predicted"/>
<dbReference type="InterPro" id="IPR002123">
    <property type="entry name" value="Plipid/glycerol_acylTrfase"/>
</dbReference>
<dbReference type="PANTHER" id="PTHR10434">
    <property type="entry name" value="1-ACYL-SN-GLYCEROL-3-PHOSPHATE ACYLTRANSFERASE"/>
    <property type="match status" value="1"/>
</dbReference>
<dbReference type="AlphaFoldDB" id="A0A1W1Y7G6"/>
<keyword evidence="2 4" id="KW-0012">Acyltransferase</keyword>
<accession>A0A1W1Y7G6</accession>
<dbReference type="OrthoDB" id="9803035at2"/>